<dbReference type="GeneID" id="85441358"/>
<gene>
    <name evidence="2" type="ORF">LY79DRAFT_544505</name>
</gene>
<dbReference type="RefSeq" id="XP_060417218.1">
    <property type="nucleotide sequence ID" value="XM_060557118.1"/>
</dbReference>
<protein>
    <submittedName>
        <fullName evidence="2">Uncharacterized protein</fullName>
    </submittedName>
</protein>
<feature type="region of interest" description="Disordered" evidence="1">
    <location>
        <begin position="1"/>
        <end position="34"/>
    </location>
</feature>
<comment type="caution">
    <text evidence="2">The sequence shown here is derived from an EMBL/GenBank/DDBJ whole genome shotgun (WGS) entry which is preliminary data.</text>
</comment>
<keyword evidence="3" id="KW-1185">Reference proteome</keyword>
<feature type="compositionally biased region" description="Polar residues" evidence="1">
    <location>
        <begin position="25"/>
        <end position="34"/>
    </location>
</feature>
<accession>A0AAD8Q5N2</accession>
<proteinExistence type="predicted"/>
<sequence length="70" mass="7489">MASSPRSQISPLSLSKSLAHGTLPLPTSSHQSGDSRLLPIRSCNFSVDTRNQAYKRYGRCHECTSASGPG</sequence>
<feature type="compositionally biased region" description="Polar residues" evidence="1">
    <location>
        <begin position="1"/>
        <end position="16"/>
    </location>
</feature>
<dbReference type="AlphaFoldDB" id="A0AAD8Q5N2"/>
<organism evidence="2 3">
    <name type="scientific">Colletotrichum navitas</name>
    <dbReference type="NCBI Taxonomy" id="681940"/>
    <lineage>
        <taxon>Eukaryota</taxon>
        <taxon>Fungi</taxon>
        <taxon>Dikarya</taxon>
        <taxon>Ascomycota</taxon>
        <taxon>Pezizomycotina</taxon>
        <taxon>Sordariomycetes</taxon>
        <taxon>Hypocreomycetidae</taxon>
        <taxon>Glomerellales</taxon>
        <taxon>Glomerellaceae</taxon>
        <taxon>Colletotrichum</taxon>
        <taxon>Colletotrichum graminicola species complex</taxon>
    </lineage>
</organism>
<evidence type="ECO:0000256" key="1">
    <source>
        <dbReference type="SAM" id="MobiDB-lite"/>
    </source>
</evidence>
<name>A0AAD8Q5N2_9PEZI</name>
<reference evidence="2" key="1">
    <citation type="submission" date="2021-06" db="EMBL/GenBank/DDBJ databases">
        <title>Comparative genomics, transcriptomics and evolutionary studies reveal genomic signatures of adaptation to plant cell wall in hemibiotrophic fungi.</title>
        <authorList>
            <consortium name="DOE Joint Genome Institute"/>
            <person name="Baroncelli R."/>
            <person name="Diaz J.F."/>
            <person name="Benocci T."/>
            <person name="Peng M."/>
            <person name="Battaglia E."/>
            <person name="Haridas S."/>
            <person name="Andreopoulos W."/>
            <person name="Labutti K."/>
            <person name="Pangilinan J."/>
            <person name="Floch G.L."/>
            <person name="Makela M.R."/>
            <person name="Henrissat B."/>
            <person name="Grigoriev I.V."/>
            <person name="Crouch J.A."/>
            <person name="De Vries R.P."/>
            <person name="Sukno S.A."/>
            <person name="Thon M.R."/>
        </authorList>
    </citation>
    <scope>NUCLEOTIDE SEQUENCE</scope>
    <source>
        <strain evidence="2">CBS 125086</strain>
    </source>
</reference>
<evidence type="ECO:0000313" key="2">
    <source>
        <dbReference type="EMBL" id="KAK1596332.1"/>
    </source>
</evidence>
<dbReference type="Proteomes" id="UP001230504">
    <property type="component" value="Unassembled WGS sequence"/>
</dbReference>
<dbReference type="EMBL" id="JAHLJV010000012">
    <property type="protein sequence ID" value="KAK1596332.1"/>
    <property type="molecule type" value="Genomic_DNA"/>
</dbReference>
<evidence type="ECO:0000313" key="3">
    <source>
        <dbReference type="Proteomes" id="UP001230504"/>
    </source>
</evidence>